<dbReference type="EMBL" id="FQXT01000003">
    <property type="protein sequence ID" value="SHI00015.1"/>
    <property type="molecule type" value="Genomic_DNA"/>
</dbReference>
<dbReference type="PANTHER" id="PTHR43643:SF3">
    <property type="entry name" value="HISTIDINOL-PHOSPHATE AMINOTRANSFERASE"/>
    <property type="match status" value="1"/>
</dbReference>
<evidence type="ECO:0000256" key="2">
    <source>
        <dbReference type="ARBA" id="ARBA00022576"/>
    </source>
</evidence>
<dbReference type="PROSITE" id="PS51318">
    <property type="entry name" value="TAT"/>
    <property type="match status" value="1"/>
</dbReference>
<dbReference type="CDD" id="cd00609">
    <property type="entry name" value="AAT_like"/>
    <property type="match status" value="1"/>
</dbReference>
<dbReference type="OrthoDB" id="9813612at2"/>
<gene>
    <name evidence="7" type="ORF">DSM01_839</name>
    <name evidence="8" type="ORF">SAMN04487999_1545</name>
</gene>
<proteinExistence type="inferred from homology"/>
<evidence type="ECO:0000313" key="8">
    <source>
        <dbReference type="EMBL" id="SHI00015.1"/>
    </source>
</evidence>
<dbReference type="Pfam" id="PF00155">
    <property type="entry name" value="Aminotran_1_2"/>
    <property type="match status" value="1"/>
</dbReference>
<organism evidence="8 9">
    <name type="scientific">Leeuwenhoekiella palythoae</name>
    <dbReference type="NCBI Taxonomy" id="573501"/>
    <lineage>
        <taxon>Bacteria</taxon>
        <taxon>Pseudomonadati</taxon>
        <taxon>Bacteroidota</taxon>
        <taxon>Flavobacteriia</taxon>
        <taxon>Flavobacteriales</taxon>
        <taxon>Flavobacteriaceae</taxon>
        <taxon>Leeuwenhoekiella</taxon>
    </lineage>
</organism>
<protein>
    <submittedName>
        <fullName evidence="8">Histidinol-phosphate aminotransferase</fullName>
    </submittedName>
</protein>
<evidence type="ECO:0000313" key="9">
    <source>
        <dbReference type="Proteomes" id="UP000184240"/>
    </source>
</evidence>
<accession>A0A1M5XJG9</accession>
<dbReference type="InterPro" id="IPR015422">
    <property type="entry name" value="PyrdxlP-dep_Trfase_small"/>
</dbReference>
<dbReference type="InterPro" id="IPR006311">
    <property type="entry name" value="TAT_signal"/>
</dbReference>
<sequence>MSTSNLHRRDWLKKMALSVGAVAVAPTALWAATVEEAQKNNQKFLYRNTSFDEFTPPRMPDLSTVKARLVWNENPHGPSKLAAKAFQEAVWDGNHYSWSTLGQLVQKIADKEGVTPDNIMMGPGSSDLLEKTALVYFREGGNVVSADPSYMSLVSVAKASGGSWKAVKLTEDYQHDLKAMEAAIDVDTKLVYITNPNNPTATQTDTEDLKDFCRRVSKKVPVFIDEAYLELAPEGMDASMAPLVAEGYNVFVARTFSKIHGMAGLRMGYMLGKKESLEAINDITRGGMGIAGPTIAAASASMDDEAYLTDCKDKIKEARDYTTSYLESRGFDYMPSSTNFVIFPIPMEGDAFLEKIYDKKVVVRAFRFWDQNWCRVSMGAMEEMKYFTDAIEEILV</sequence>
<feature type="signal peptide" evidence="5">
    <location>
        <begin position="1"/>
        <end position="31"/>
    </location>
</feature>
<feature type="chain" id="PRO_5013064876" evidence="5">
    <location>
        <begin position="32"/>
        <end position="396"/>
    </location>
</feature>
<evidence type="ECO:0000256" key="3">
    <source>
        <dbReference type="ARBA" id="ARBA00022679"/>
    </source>
</evidence>
<name>A0A1M5XJG9_9FLAO</name>
<evidence type="ECO:0000313" key="10">
    <source>
        <dbReference type="Proteomes" id="UP000290037"/>
    </source>
</evidence>
<feature type="domain" description="Aminotransferase class I/classII large" evidence="6">
    <location>
        <begin position="70"/>
        <end position="391"/>
    </location>
</feature>
<evidence type="ECO:0000256" key="4">
    <source>
        <dbReference type="ARBA" id="ARBA00022898"/>
    </source>
</evidence>
<dbReference type="GO" id="GO:0008483">
    <property type="term" value="F:transaminase activity"/>
    <property type="evidence" value="ECO:0007669"/>
    <property type="project" value="UniProtKB-KW"/>
</dbReference>
<dbReference type="PANTHER" id="PTHR43643">
    <property type="entry name" value="HISTIDINOL-PHOSPHATE AMINOTRANSFERASE 2"/>
    <property type="match status" value="1"/>
</dbReference>
<reference evidence="9" key="1">
    <citation type="submission" date="2016-11" db="EMBL/GenBank/DDBJ databases">
        <authorList>
            <person name="Varghese N."/>
            <person name="Submissions S."/>
        </authorList>
    </citation>
    <scope>NUCLEOTIDE SEQUENCE [LARGE SCALE GENOMIC DNA]</scope>
    <source>
        <strain evidence="9">DSM 19859</strain>
    </source>
</reference>
<reference evidence="8" key="2">
    <citation type="submission" date="2016-11" db="EMBL/GenBank/DDBJ databases">
        <authorList>
            <person name="Jaros S."/>
            <person name="Januszkiewicz K."/>
            <person name="Wedrychowicz H."/>
        </authorList>
    </citation>
    <scope>NUCLEOTIDE SEQUENCE [LARGE SCALE GENOMIC DNA]</scope>
    <source>
        <strain evidence="8">DSM 19859</strain>
    </source>
</reference>
<evidence type="ECO:0000313" key="7">
    <source>
        <dbReference type="EMBL" id="RXG30090.1"/>
    </source>
</evidence>
<evidence type="ECO:0000256" key="1">
    <source>
        <dbReference type="ARBA" id="ARBA00007970"/>
    </source>
</evidence>
<comment type="similarity">
    <text evidence="1">Belongs to the class-II pyridoxal-phosphate-dependent aminotransferase family. Histidinol-phosphate aminotransferase subfamily.</text>
</comment>
<reference evidence="7 10" key="3">
    <citation type="submission" date="2018-07" db="EMBL/GenBank/DDBJ databases">
        <title>Leeuwenhoekiella genomics.</title>
        <authorList>
            <person name="Tahon G."/>
            <person name="Willems A."/>
        </authorList>
    </citation>
    <scope>NUCLEOTIDE SEQUENCE [LARGE SCALE GENOMIC DNA]</scope>
    <source>
        <strain evidence="7 10">LMG 24856</strain>
    </source>
</reference>
<dbReference type="Gene3D" id="3.40.640.10">
    <property type="entry name" value="Type I PLP-dependent aspartate aminotransferase-like (Major domain)"/>
    <property type="match status" value="1"/>
</dbReference>
<dbReference type="RefSeq" id="WP_072981970.1">
    <property type="nucleotide sequence ID" value="NZ_FQXT01000003.1"/>
</dbReference>
<keyword evidence="3 8" id="KW-0808">Transferase</keyword>
<dbReference type="InterPro" id="IPR015424">
    <property type="entry name" value="PyrdxlP-dep_Trfase"/>
</dbReference>
<evidence type="ECO:0000256" key="5">
    <source>
        <dbReference type="SAM" id="SignalP"/>
    </source>
</evidence>
<dbReference type="InterPro" id="IPR004839">
    <property type="entry name" value="Aminotransferase_I/II_large"/>
</dbReference>
<keyword evidence="2 8" id="KW-0032">Aminotransferase</keyword>
<dbReference type="SUPFAM" id="SSF53383">
    <property type="entry name" value="PLP-dependent transferases"/>
    <property type="match status" value="1"/>
</dbReference>
<keyword evidence="5" id="KW-0732">Signal</keyword>
<keyword evidence="4" id="KW-0663">Pyridoxal phosphate</keyword>
<dbReference type="InterPro" id="IPR015421">
    <property type="entry name" value="PyrdxlP-dep_Trfase_major"/>
</dbReference>
<dbReference type="Proteomes" id="UP000184240">
    <property type="component" value="Unassembled WGS sequence"/>
</dbReference>
<keyword evidence="10" id="KW-1185">Reference proteome</keyword>
<dbReference type="InterPro" id="IPR050106">
    <property type="entry name" value="HistidinolP_aminotransfase"/>
</dbReference>
<dbReference type="EMBL" id="QOVN01000002">
    <property type="protein sequence ID" value="RXG30090.1"/>
    <property type="molecule type" value="Genomic_DNA"/>
</dbReference>
<dbReference type="STRING" id="573501.SAMN04487999_1545"/>
<dbReference type="GO" id="GO:0030170">
    <property type="term" value="F:pyridoxal phosphate binding"/>
    <property type="evidence" value="ECO:0007669"/>
    <property type="project" value="InterPro"/>
</dbReference>
<evidence type="ECO:0000259" key="6">
    <source>
        <dbReference type="Pfam" id="PF00155"/>
    </source>
</evidence>
<dbReference type="Proteomes" id="UP000290037">
    <property type="component" value="Unassembled WGS sequence"/>
</dbReference>
<dbReference type="AlphaFoldDB" id="A0A1M5XJG9"/>
<dbReference type="Gene3D" id="3.90.1150.10">
    <property type="entry name" value="Aspartate Aminotransferase, domain 1"/>
    <property type="match status" value="1"/>
</dbReference>